<organism evidence="2 3">
    <name type="scientific">Christensenella hongkongensis</name>
    <dbReference type="NCBI Taxonomy" id="270498"/>
    <lineage>
        <taxon>Bacteria</taxon>
        <taxon>Bacillati</taxon>
        <taxon>Bacillota</taxon>
        <taxon>Clostridia</taxon>
        <taxon>Christensenellales</taxon>
        <taxon>Christensenellaceae</taxon>
        <taxon>Christensenella</taxon>
    </lineage>
</organism>
<dbReference type="Proteomes" id="UP000034076">
    <property type="component" value="Unassembled WGS sequence"/>
</dbReference>
<dbReference type="RefSeq" id="WP_160295610.1">
    <property type="nucleotide sequence ID" value="NZ_JAXDTA010000076.1"/>
</dbReference>
<proteinExistence type="predicted"/>
<feature type="compositionally biased region" description="Basic residues" evidence="1">
    <location>
        <begin position="1"/>
        <end position="11"/>
    </location>
</feature>
<evidence type="ECO:0000313" key="2">
    <source>
        <dbReference type="EMBL" id="KKI51060.1"/>
    </source>
</evidence>
<dbReference type="EMBL" id="LAYJ01000088">
    <property type="protein sequence ID" value="KKI51060.1"/>
    <property type="molecule type" value="Genomic_DNA"/>
</dbReference>
<reference evidence="2 3" key="1">
    <citation type="submission" date="2015-04" db="EMBL/GenBank/DDBJ databases">
        <title>Draft genome sequence of bacteremic isolate Catabacter hongkongensis type strain HKU16T.</title>
        <authorList>
            <person name="Lau S.K."/>
            <person name="Teng J.L."/>
            <person name="Huang Y."/>
            <person name="Curreem S.O."/>
            <person name="Tsui S.K."/>
            <person name="Woo P.C."/>
        </authorList>
    </citation>
    <scope>NUCLEOTIDE SEQUENCE [LARGE SCALE GENOMIC DNA]</scope>
    <source>
        <strain evidence="2 3">HKU16</strain>
    </source>
</reference>
<feature type="region of interest" description="Disordered" evidence="1">
    <location>
        <begin position="1"/>
        <end position="51"/>
    </location>
</feature>
<dbReference type="AlphaFoldDB" id="A0A0M2NLE6"/>
<comment type="caution">
    <text evidence="2">The sequence shown here is derived from an EMBL/GenBank/DDBJ whole genome shotgun (WGS) entry which is preliminary data.</text>
</comment>
<evidence type="ECO:0000256" key="1">
    <source>
        <dbReference type="SAM" id="MobiDB-lite"/>
    </source>
</evidence>
<sequence>METKKTTKSTPHKTVDKEVKKYADGSKHVEKTTAKKSPAGTTKVEHKVKNK</sequence>
<name>A0A0M2NLE6_9FIRM</name>
<accession>A0A0M2NLE6</accession>
<gene>
    <name evidence="2" type="ORF">CHK_1447</name>
</gene>
<protein>
    <submittedName>
        <fullName evidence="2">Uncharacterized protein</fullName>
    </submittedName>
</protein>
<keyword evidence="3" id="KW-1185">Reference proteome</keyword>
<dbReference type="STRING" id="270498.CHK_1447"/>
<evidence type="ECO:0000313" key="3">
    <source>
        <dbReference type="Proteomes" id="UP000034076"/>
    </source>
</evidence>
<feature type="compositionally biased region" description="Basic and acidic residues" evidence="1">
    <location>
        <begin position="13"/>
        <end position="33"/>
    </location>
</feature>